<protein>
    <submittedName>
        <fullName evidence="1">Uncharacterized protein</fullName>
    </submittedName>
</protein>
<dbReference type="EMBL" id="CM047747">
    <property type="protein sequence ID" value="KAJ0016907.1"/>
    <property type="molecule type" value="Genomic_DNA"/>
</dbReference>
<name>A0ACC0XF89_9ROSI</name>
<organism evidence="1 2">
    <name type="scientific">Pistacia integerrima</name>
    <dbReference type="NCBI Taxonomy" id="434235"/>
    <lineage>
        <taxon>Eukaryota</taxon>
        <taxon>Viridiplantae</taxon>
        <taxon>Streptophyta</taxon>
        <taxon>Embryophyta</taxon>
        <taxon>Tracheophyta</taxon>
        <taxon>Spermatophyta</taxon>
        <taxon>Magnoliopsida</taxon>
        <taxon>eudicotyledons</taxon>
        <taxon>Gunneridae</taxon>
        <taxon>Pentapetalae</taxon>
        <taxon>rosids</taxon>
        <taxon>malvids</taxon>
        <taxon>Sapindales</taxon>
        <taxon>Anacardiaceae</taxon>
        <taxon>Pistacia</taxon>
    </lineage>
</organism>
<accession>A0ACC0XF89</accession>
<comment type="caution">
    <text evidence="1">The sequence shown here is derived from an EMBL/GenBank/DDBJ whole genome shotgun (WGS) entry which is preliminary data.</text>
</comment>
<dbReference type="Proteomes" id="UP001163603">
    <property type="component" value="Chromosome 12"/>
</dbReference>
<sequence>MTFMGSQGQDFDYSQRAQWLRAVVLGGMEGLVLTTLLMMGAEKVAQRTGADKNKAMLITGSVGLIAGAMRMAIIELVSVYTQVDTIAFQAERDMKVGRGGQQTWVIPSATEVAVASSLAYLLWGAAPLVAGVFVNDVHVRFSIAMIATSLSMVVLGMIGAALGKAPIPRSCARVLVGGLIAVSVMWGKIKILGFILLKI</sequence>
<evidence type="ECO:0000313" key="2">
    <source>
        <dbReference type="Proteomes" id="UP001163603"/>
    </source>
</evidence>
<keyword evidence="2" id="KW-1185">Reference proteome</keyword>
<reference evidence="2" key="1">
    <citation type="journal article" date="2023" name="G3 (Bethesda)">
        <title>Genome assembly and association tests identify interacting loci associated with vigor, precocity, and sex in interspecific pistachio rootstocks.</title>
        <authorList>
            <person name="Palmer W."/>
            <person name="Jacygrad E."/>
            <person name="Sagayaradj S."/>
            <person name="Cavanaugh K."/>
            <person name="Han R."/>
            <person name="Bertier L."/>
            <person name="Beede B."/>
            <person name="Kafkas S."/>
            <person name="Golino D."/>
            <person name="Preece J."/>
            <person name="Michelmore R."/>
        </authorList>
    </citation>
    <scope>NUCLEOTIDE SEQUENCE [LARGE SCALE GENOMIC DNA]</scope>
</reference>
<proteinExistence type="predicted"/>
<evidence type="ECO:0000313" key="1">
    <source>
        <dbReference type="EMBL" id="KAJ0016907.1"/>
    </source>
</evidence>
<gene>
    <name evidence="1" type="ORF">Pint_10917</name>
</gene>